<evidence type="ECO:0008006" key="5">
    <source>
        <dbReference type="Google" id="ProtNLM"/>
    </source>
</evidence>
<evidence type="ECO:0000259" key="1">
    <source>
        <dbReference type="PROSITE" id="PS50821"/>
    </source>
</evidence>
<dbReference type="InterPro" id="IPR036397">
    <property type="entry name" value="RNaseH_sf"/>
</dbReference>
<dbReference type="Gene3D" id="3.40.50.2300">
    <property type="match status" value="1"/>
</dbReference>
<dbReference type="SMART" id="SM01163">
    <property type="entry name" value="DUF1785"/>
    <property type="match status" value="1"/>
</dbReference>
<accession>A0ABR3UFR5</accession>
<dbReference type="InterPro" id="IPR032474">
    <property type="entry name" value="Argonaute_N"/>
</dbReference>
<name>A0ABR3UFR5_9PLEO</name>
<dbReference type="CDD" id="cd02846">
    <property type="entry name" value="PAZ_argonaute_like"/>
    <property type="match status" value="1"/>
</dbReference>
<dbReference type="Pfam" id="PF08699">
    <property type="entry name" value="ArgoL1"/>
    <property type="match status" value="1"/>
</dbReference>
<feature type="domain" description="Piwi" evidence="2">
    <location>
        <begin position="535"/>
        <end position="830"/>
    </location>
</feature>
<dbReference type="InterPro" id="IPR036085">
    <property type="entry name" value="PAZ_dom_sf"/>
</dbReference>
<protein>
    <recommendedName>
        <fullName evidence="5">Piwi-domain-containing protein</fullName>
    </recommendedName>
</protein>
<comment type="caution">
    <text evidence="3">The sequence shown here is derived from an EMBL/GenBank/DDBJ whole genome shotgun (WGS) entry which is preliminary data.</text>
</comment>
<dbReference type="SUPFAM" id="SSF53098">
    <property type="entry name" value="Ribonuclease H-like"/>
    <property type="match status" value="1"/>
</dbReference>
<dbReference type="SMART" id="SM00950">
    <property type="entry name" value="Piwi"/>
    <property type="match status" value="1"/>
</dbReference>
<evidence type="ECO:0000313" key="3">
    <source>
        <dbReference type="EMBL" id="KAL1794479.1"/>
    </source>
</evidence>
<sequence length="860" mass="95991">MKAATKDLDLYRYSIDFWPDEETELNEKKPRRKRVIELLLEMAPFSTLKIASDWAQRLVSTEKIPLEEYGQAYTVLWYQKGDEPVPPPTANEDRRVTEARIRNTYHIKVQALSSVSVADLLRDVSDRAFTYPLKLEAIEALNTIMTHGPSTALSVTAARSRFFPFGNHPQAESLDLGHGLQALRGYFTSVRTSVSRLLVNVNVATGAFYKPGPLLDRMREVCGGVLPANESDYNMVTKFFSPIRVETNYLPNNSGKDKENKGTKRKEQTIIFAKWGQHARNVSFPKLEANGTTTHPTVLQYFLKQYKIKLNFPEAPLANAGKPEDPVWIPAELCRILPGQLSRSLLPPQQTANIITFAARRPHANAESITGNGLILTKVNPVVNGENTNLKAFGVKVDPKMLTVPGRILMPPTVMYRGMKSRNPINGAWNLKIAELGTSPFRETRKLGAWNMLIINSGRGDAVPGGELVLKDVVRMFREELNKYGLELGPIAIPCIVRIAPGVLDNAKKRPELVETIRETIEKGLLGQLSAKPNFLLVLLPNQNVILYDVLKSLFDLKYGIRSVCCVGTKFANKSEQYFANVAMKFNQKLGGVNHIVDIKRMAPLDAQTIIFGIDVTHPSPGSSETAPSIAGVVASVDAMFSQYPASLRSQQGRKEMVTDLEEMIIERLRLWQKRNQNRLPNKVIVYRDGVGDGQYQQVVRVEGASFSNAFDKLYGAKAKHPKISIVMVGKRHHTRFYPTKLEDTDGSTGNPKPGTVVDRGVTGEKLFDFFLLAHQGLQGTDENRFGADQLQNLTHNLCYTFARATRSVSMCPPVYYADIVCERGRSYLHTVLKGGDAALSANAWSRDVHPALMETMYYL</sequence>
<dbReference type="Pfam" id="PF16488">
    <property type="entry name" value="ArgoL2"/>
    <property type="match status" value="1"/>
</dbReference>
<dbReference type="InterPro" id="IPR014811">
    <property type="entry name" value="ArgoL1"/>
</dbReference>
<dbReference type="InterPro" id="IPR032472">
    <property type="entry name" value="ArgoL2"/>
</dbReference>
<dbReference type="Pfam" id="PF02170">
    <property type="entry name" value="PAZ"/>
    <property type="match status" value="1"/>
</dbReference>
<gene>
    <name evidence="3" type="ORF">ACET3X_007900</name>
</gene>
<dbReference type="InterPro" id="IPR012337">
    <property type="entry name" value="RNaseH-like_sf"/>
</dbReference>
<reference evidence="3 4" key="1">
    <citation type="submission" date="2024-09" db="EMBL/GenBank/DDBJ databases">
        <title>T2T genomes of carrot and Alternaria dauci and their utility for understanding host-pathogen interaction during carrot leaf blight disease.</title>
        <authorList>
            <person name="Liu W."/>
            <person name="Xu S."/>
            <person name="Ou C."/>
            <person name="Liu X."/>
            <person name="Zhuang F."/>
            <person name="Deng X.W."/>
        </authorList>
    </citation>
    <scope>NUCLEOTIDE SEQUENCE [LARGE SCALE GENOMIC DNA]</scope>
    <source>
        <strain evidence="3 4">A2016</strain>
    </source>
</reference>
<dbReference type="InterPro" id="IPR045246">
    <property type="entry name" value="Piwi_ago-like"/>
</dbReference>
<keyword evidence="4" id="KW-1185">Reference proteome</keyword>
<dbReference type="Pfam" id="PF16486">
    <property type="entry name" value="ArgoN"/>
    <property type="match status" value="1"/>
</dbReference>
<proteinExistence type="predicted"/>
<dbReference type="Gene3D" id="3.30.420.10">
    <property type="entry name" value="Ribonuclease H-like superfamily/Ribonuclease H"/>
    <property type="match status" value="1"/>
</dbReference>
<dbReference type="Gene3D" id="2.170.260.10">
    <property type="entry name" value="paz domain"/>
    <property type="match status" value="1"/>
</dbReference>
<dbReference type="PROSITE" id="PS50822">
    <property type="entry name" value="PIWI"/>
    <property type="match status" value="1"/>
</dbReference>
<dbReference type="GeneID" id="96088222"/>
<dbReference type="InterPro" id="IPR003165">
    <property type="entry name" value="Piwi"/>
</dbReference>
<organism evidence="3 4">
    <name type="scientific">Alternaria dauci</name>
    <dbReference type="NCBI Taxonomy" id="48095"/>
    <lineage>
        <taxon>Eukaryota</taxon>
        <taxon>Fungi</taxon>
        <taxon>Dikarya</taxon>
        <taxon>Ascomycota</taxon>
        <taxon>Pezizomycotina</taxon>
        <taxon>Dothideomycetes</taxon>
        <taxon>Pleosporomycetidae</taxon>
        <taxon>Pleosporales</taxon>
        <taxon>Pleosporineae</taxon>
        <taxon>Pleosporaceae</taxon>
        <taxon>Alternaria</taxon>
        <taxon>Alternaria sect. Porri</taxon>
    </lineage>
</organism>
<dbReference type="PROSITE" id="PS50821">
    <property type="entry name" value="PAZ"/>
    <property type="match status" value="1"/>
</dbReference>
<dbReference type="CDD" id="cd04657">
    <property type="entry name" value="Piwi_ago-like"/>
    <property type="match status" value="1"/>
</dbReference>
<dbReference type="SUPFAM" id="SSF101690">
    <property type="entry name" value="PAZ domain"/>
    <property type="match status" value="1"/>
</dbReference>
<feature type="domain" description="PAZ" evidence="1">
    <location>
        <begin position="213"/>
        <end position="338"/>
    </location>
</feature>
<dbReference type="Pfam" id="PF02171">
    <property type="entry name" value="Piwi"/>
    <property type="match status" value="1"/>
</dbReference>
<dbReference type="PANTHER" id="PTHR22891">
    <property type="entry name" value="EUKARYOTIC TRANSLATION INITIATION FACTOR 2C"/>
    <property type="match status" value="1"/>
</dbReference>
<dbReference type="RefSeq" id="XP_069305063.1">
    <property type="nucleotide sequence ID" value="XM_069454097.1"/>
</dbReference>
<dbReference type="InterPro" id="IPR003100">
    <property type="entry name" value="PAZ_dom"/>
</dbReference>
<dbReference type="EMBL" id="JBHGVX010000007">
    <property type="protein sequence ID" value="KAL1794479.1"/>
    <property type="molecule type" value="Genomic_DNA"/>
</dbReference>
<dbReference type="Proteomes" id="UP001578633">
    <property type="component" value="Chromosome 7"/>
</dbReference>
<evidence type="ECO:0000313" key="4">
    <source>
        <dbReference type="Proteomes" id="UP001578633"/>
    </source>
</evidence>
<evidence type="ECO:0000259" key="2">
    <source>
        <dbReference type="PROSITE" id="PS50822"/>
    </source>
</evidence>